<evidence type="ECO:0000259" key="5">
    <source>
        <dbReference type="PROSITE" id="PS50075"/>
    </source>
</evidence>
<keyword evidence="2" id="KW-0596">Phosphopantetheine</keyword>
<evidence type="ECO:0000256" key="2">
    <source>
        <dbReference type="ARBA" id="ARBA00022450"/>
    </source>
</evidence>
<dbReference type="InterPro" id="IPR009081">
    <property type="entry name" value="PP-bd_ACP"/>
</dbReference>
<dbReference type="Gene3D" id="1.10.1200.10">
    <property type="entry name" value="ACP-like"/>
    <property type="match status" value="1"/>
</dbReference>
<accession>A0A7W7T239</accession>
<dbReference type="InterPro" id="IPR045851">
    <property type="entry name" value="AMP-bd_C_sf"/>
</dbReference>
<dbReference type="InterPro" id="IPR010071">
    <property type="entry name" value="AA_adenyl_dom"/>
</dbReference>
<keyword evidence="7" id="KW-1185">Reference proteome</keyword>
<dbReference type="InterPro" id="IPR029058">
    <property type="entry name" value="AB_hydrolase_fold"/>
</dbReference>
<keyword evidence="3" id="KW-0597">Phosphoprotein</keyword>
<reference evidence="6 7" key="1">
    <citation type="submission" date="2020-08" db="EMBL/GenBank/DDBJ databases">
        <title>Sequencing the genomes of 1000 actinobacteria strains.</title>
        <authorList>
            <person name="Klenk H.-P."/>
        </authorList>
    </citation>
    <scope>NUCLEOTIDE SEQUENCE [LARGE SCALE GENOMIC DNA]</scope>
    <source>
        <strain evidence="6 7">DSM 45084</strain>
    </source>
</reference>
<dbReference type="FunFam" id="3.40.50.12780:FF:000012">
    <property type="entry name" value="Non-ribosomal peptide synthetase"/>
    <property type="match status" value="1"/>
</dbReference>
<dbReference type="InterPro" id="IPR000873">
    <property type="entry name" value="AMP-dep_synth/lig_dom"/>
</dbReference>
<dbReference type="SUPFAM" id="SSF53474">
    <property type="entry name" value="alpha/beta-Hydrolases"/>
    <property type="match status" value="1"/>
</dbReference>
<dbReference type="Gene3D" id="3.40.50.1820">
    <property type="entry name" value="alpha/beta hydrolase"/>
    <property type="match status" value="1"/>
</dbReference>
<dbReference type="InterPro" id="IPR020845">
    <property type="entry name" value="AMP-binding_CS"/>
</dbReference>
<dbReference type="EMBL" id="JACHJS010000001">
    <property type="protein sequence ID" value="MBB4965168.1"/>
    <property type="molecule type" value="Genomic_DNA"/>
</dbReference>
<dbReference type="InterPro" id="IPR020806">
    <property type="entry name" value="PKS_PP-bd"/>
</dbReference>
<feature type="domain" description="Carrier" evidence="5">
    <location>
        <begin position="926"/>
        <end position="1001"/>
    </location>
</feature>
<proteinExistence type="predicted"/>
<dbReference type="PROSITE" id="PS50075">
    <property type="entry name" value="CARRIER"/>
    <property type="match status" value="1"/>
</dbReference>
<name>A0A7W7T239_9PSEU</name>
<evidence type="ECO:0000256" key="4">
    <source>
        <dbReference type="SAM" id="MobiDB-lite"/>
    </source>
</evidence>
<dbReference type="GO" id="GO:0005737">
    <property type="term" value="C:cytoplasm"/>
    <property type="evidence" value="ECO:0007669"/>
    <property type="project" value="TreeGrafter"/>
</dbReference>
<dbReference type="FunFam" id="1.10.1200.10:FF:000016">
    <property type="entry name" value="Non-ribosomal peptide synthase"/>
    <property type="match status" value="1"/>
</dbReference>
<dbReference type="FunFam" id="3.40.50.980:FF:000001">
    <property type="entry name" value="Non-ribosomal peptide synthetase"/>
    <property type="match status" value="1"/>
</dbReference>
<dbReference type="SUPFAM" id="SSF47336">
    <property type="entry name" value="ACP-like"/>
    <property type="match status" value="1"/>
</dbReference>
<dbReference type="SUPFAM" id="SSF56801">
    <property type="entry name" value="Acetyl-CoA synthetase-like"/>
    <property type="match status" value="1"/>
</dbReference>
<protein>
    <submittedName>
        <fullName evidence="6">Amino acid adenylation domain-containing protein</fullName>
    </submittedName>
</protein>
<dbReference type="GO" id="GO:0016491">
    <property type="term" value="F:oxidoreductase activity"/>
    <property type="evidence" value="ECO:0007669"/>
    <property type="project" value="InterPro"/>
</dbReference>
<dbReference type="GO" id="GO:0043041">
    <property type="term" value="P:amino acid activation for nonribosomal peptide biosynthetic process"/>
    <property type="evidence" value="ECO:0007669"/>
    <property type="project" value="TreeGrafter"/>
</dbReference>
<dbReference type="PROSITE" id="PS00455">
    <property type="entry name" value="AMP_BINDING"/>
    <property type="match status" value="1"/>
</dbReference>
<dbReference type="NCBIfam" id="TIGR01733">
    <property type="entry name" value="AA-adenyl-dom"/>
    <property type="match status" value="1"/>
</dbReference>
<sequence>METSVDETPTPGSAGPGPGTLPELLREHARRQPDEPAVIAGADTLTRRELDTRAAAVAAHLRALGVGPDDVVGLYVEPSPDMVVGTWGILTAGAAYLPLAPEYPEDRVRYMVEDSGVDVVLTQPHLRGRLAGLAVPGLRVVTLDEVDPDARATPDDFAGGNLAYVIYTSGTTGRPKGVAIEHRAIVSQLEWLRAEIGIDDTKTVLRKTPMSFDAAQWELLALACGSRIVVGAKDVYRDPSGLIETIITHDVTTLQCVPTLLQALVDDDLFTQCTSLTQVFSGGEALSKKLASRFLEVLPDCELVNLYGPTECTINASTQRVDAEYVRTCANVIAIGTPVAGTTFHILDERQRPAPSGELYIGGRQLARGYLHRPEQTAERFPTLPLGPGGTPLRVYRTGDLARWNDDGTAQFTGRIDGQVKLRGHRVELDEVRLAIENHDWVRSAGVLVRTDPRTGHRNLVAAVELNPREAALMDQGSHGSHHQSKAGRVQVRAQLANLGVRTDLELAGLPAVDLPGREETPEQRRFAFARKTYRFYDGDPVDVAAVRRLFERPEREVESRPLDGLGLADLGVLLRNLGPFHSPDRLLPKYSYASPGALYAVQTFIEARGVAGLPAGHYYLHPVRHRLVRVTDLDPGAEPVLRLHLVGKRSAIESVYRTNVVEVLEFEAGHLLGMLDEVLPAHGLGVGAGTREPDVMAVLGCAPDHEYLATYDVVPFDRRHPAGPVDRYVQAHPGKVAGLAAGQYRVSDGDFDRVADDLVLRKHVVAINQAVYDRASVGVTLTARAHPAWSRYLDLGRELQRLQQNDAGFGLMSSGYSSESGHDLVSHKRLRAILPGVGPTYFAVGGPVSRAQVESEGMREDAVHTKGPAELIKQDIATFLPDYMVPGRVVVVDRLPLSANGKVDVKALAESDVLEQEAAERVFEAPRTETERLVARAWAKVMKTEDVSVHDEFFERGGNSLLAVMLVQEVNRTLNVALPLQVIFDESTVAGLARHVDLRDTRPASRLVPLRVEEVHRPVFCWPGLGGYPMNLRLLATSIGTGRPFYGIQAEGINEGETPYPTIADMAAADAERITRLQPVGPYTLWGYSFGARVAYETAHLLEKAGERVDHLFLIAPGQPRVREKPTTGRADFADRAFVTILFSVFANAVSGPLLDECLATTRDEDTFAAFVHRLHPGLPGGLVRRIIRIVRLTYSFEYTFRELREKSVTAPITIFKARGDDYSFLEGAVDSLAVPPTVVELESDHYGLLKAGGVEELVAAVTRRTGTAPRHRMSPAH</sequence>
<dbReference type="Gene3D" id="3.40.50.12780">
    <property type="entry name" value="N-terminal domain of ligase-like"/>
    <property type="match status" value="1"/>
</dbReference>
<organism evidence="6 7">
    <name type="scientific">Saccharothrix violaceirubra</name>
    <dbReference type="NCBI Taxonomy" id="413306"/>
    <lineage>
        <taxon>Bacteria</taxon>
        <taxon>Bacillati</taxon>
        <taxon>Actinomycetota</taxon>
        <taxon>Actinomycetes</taxon>
        <taxon>Pseudonocardiales</taxon>
        <taxon>Pseudonocardiaceae</taxon>
        <taxon>Saccharothrix</taxon>
    </lineage>
</organism>
<comment type="caution">
    <text evidence="6">The sequence shown here is derived from an EMBL/GenBank/DDBJ whole genome shotgun (WGS) entry which is preliminary data.</text>
</comment>
<dbReference type="InterPro" id="IPR036736">
    <property type="entry name" value="ACP-like_sf"/>
</dbReference>
<dbReference type="Gene3D" id="3.40.109.10">
    <property type="entry name" value="NADH Oxidase"/>
    <property type="match status" value="1"/>
</dbReference>
<dbReference type="InterPro" id="IPR000415">
    <property type="entry name" value="Nitroreductase-like"/>
</dbReference>
<evidence type="ECO:0000256" key="1">
    <source>
        <dbReference type="ARBA" id="ARBA00001957"/>
    </source>
</evidence>
<dbReference type="AlphaFoldDB" id="A0A7W7T239"/>
<dbReference type="SMART" id="SM00823">
    <property type="entry name" value="PKS_PP"/>
    <property type="match status" value="1"/>
</dbReference>
<dbReference type="PANTHER" id="PTHR45527:SF1">
    <property type="entry name" value="FATTY ACID SYNTHASE"/>
    <property type="match status" value="1"/>
</dbReference>
<gene>
    <name evidence="6" type="ORF">F4559_002527</name>
</gene>
<dbReference type="PANTHER" id="PTHR45527">
    <property type="entry name" value="NONRIBOSOMAL PEPTIDE SYNTHETASE"/>
    <property type="match status" value="1"/>
</dbReference>
<dbReference type="GO" id="GO:0031177">
    <property type="term" value="F:phosphopantetheine binding"/>
    <property type="evidence" value="ECO:0007669"/>
    <property type="project" value="InterPro"/>
</dbReference>
<dbReference type="Pfam" id="PF00975">
    <property type="entry name" value="Thioesterase"/>
    <property type="match status" value="1"/>
</dbReference>
<dbReference type="RefSeq" id="WP_184668587.1">
    <property type="nucleotide sequence ID" value="NZ_BAABAI010000013.1"/>
</dbReference>
<evidence type="ECO:0000313" key="7">
    <source>
        <dbReference type="Proteomes" id="UP000542674"/>
    </source>
</evidence>
<dbReference type="Pfam" id="PF00501">
    <property type="entry name" value="AMP-binding"/>
    <property type="match status" value="1"/>
</dbReference>
<evidence type="ECO:0000256" key="3">
    <source>
        <dbReference type="ARBA" id="ARBA00022553"/>
    </source>
</evidence>
<dbReference type="Pfam" id="PF00550">
    <property type="entry name" value="PP-binding"/>
    <property type="match status" value="1"/>
</dbReference>
<dbReference type="Gene3D" id="3.30.300.30">
    <property type="match status" value="2"/>
</dbReference>
<evidence type="ECO:0000313" key="6">
    <source>
        <dbReference type="EMBL" id="MBB4965168.1"/>
    </source>
</evidence>
<dbReference type="Proteomes" id="UP000542674">
    <property type="component" value="Unassembled WGS sequence"/>
</dbReference>
<dbReference type="GO" id="GO:0044550">
    <property type="term" value="P:secondary metabolite biosynthetic process"/>
    <property type="evidence" value="ECO:0007669"/>
    <property type="project" value="TreeGrafter"/>
</dbReference>
<comment type="cofactor">
    <cofactor evidence="1">
        <name>pantetheine 4'-phosphate</name>
        <dbReference type="ChEBI" id="CHEBI:47942"/>
    </cofactor>
</comment>
<dbReference type="InterPro" id="IPR001031">
    <property type="entry name" value="Thioesterase"/>
</dbReference>
<dbReference type="GO" id="GO:0072330">
    <property type="term" value="P:monocarboxylic acid biosynthetic process"/>
    <property type="evidence" value="ECO:0007669"/>
    <property type="project" value="UniProtKB-ARBA"/>
</dbReference>
<dbReference type="CDD" id="cd05930">
    <property type="entry name" value="A_NRPS"/>
    <property type="match status" value="1"/>
</dbReference>
<feature type="region of interest" description="Disordered" evidence="4">
    <location>
        <begin position="1"/>
        <end position="23"/>
    </location>
</feature>
<dbReference type="InterPro" id="IPR042099">
    <property type="entry name" value="ANL_N_sf"/>
</dbReference>